<dbReference type="AlphaFoldDB" id="A0A8D8T5X3"/>
<accession>A0A8D8T5X3</accession>
<name>A0A8D8T5X3_9HEMI</name>
<proteinExistence type="predicted"/>
<organism evidence="1">
    <name type="scientific">Cacopsylla melanoneura</name>
    <dbReference type="NCBI Taxonomy" id="428564"/>
    <lineage>
        <taxon>Eukaryota</taxon>
        <taxon>Metazoa</taxon>
        <taxon>Ecdysozoa</taxon>
        <taxon>Arthropoda</taxon>
        <taxon>Hexapoda</taxon>
        <taxon>Insecta</taxon>
        <taxon>Pterygota</taxon>
        <taxon>Neoptera</taxon>
        <taxon>Paraneoptera</taxon>
        <taxon>Hemiptera</taxon>
        <taxon>Sternorrhyncha</taxon>
        <taxon>Psylloidea</taxon>
        <taxon>Psyllidae</taxon>
        <taxon>Psyllinae</taxon>
        <taxon>Cacopsylla</taxon>
    </lineage>
</organism>
<sequence length="109" mass="12650">MGRGMIFSQGNPRQDPNHREKDGVFRNICLIFWSLKFLNLLPTYLFYLKDIFEYITYLPAYLPTLYLHTKYYLLFSSGGGESDQSGFNSSTSNSGELNVLRELKVCEIF</sequence>
<reference evidence="1" key="1">
    <citation type="submission" date="2021-05" db="EMBL/GenBank/DDBJ databases">
        <authorList>
            <person name="Alioto T."/>
            <person name="Alioto T."/>
            <person name="Gomez Garrido J."/>
        </authorList>
    </citation>
    <scope>NUCLEOTIDE SEQUENCE</scope>
</reference>
<dbReference type="EMBL" id="HBUF01251489">
    <property type="protein sequence ID" value="CAG6680189.1"/>
    <property type="molecule type" value="Transcribed_RNA"/>
</dbReference>
<protein>
    <submittedName>
        <fullName evidence="1">Uncharacterized protein</fullName>
    </submittedName>
</protein>
<evidence type="ECO:0000313" key="1">
    <source>
        <dbReference type="EMBL" id="CAG6680189.1"/>
    </source>
</evidence>